<dbReference type="PROSITE" id="PS51296">
    <property type="entry name" value="RIESKE"/>
    <property type="match status" value="1"/>
</dbReference>
<proteinExistence type="predicted"/>
<reference evidence="6" key="1">
    <citation type="submission" date="2020-07" db="EMBL/GenBank/DDBJ databases">
        <title>Huge and variable diversity of episymbiotic CPR bacteria and DPANN archaea in groundwater ecosystems.</title>
        <authorList>
            <person name="He C.Y."/>
            <person name="Keren R."/>
            <person name="Whittaker M."/>
            <person name="Farag I.F."/>
            <person name="Doudna J."/>
            <person name="Cate J.H.D."/>
            <person name="Banfield J.F."/>
        </authorList>
    </citation>
    <scope>NUCLEOTIDE SEQUENCE</scope>
    <source>
        <strain evidence="6">NC_groundwater_1482_Ag_S-0.65um_47_24</strain>
    </source>
</reference>
<organism evidence="6 7">
    <name type="scientific">Tectimicrobiota bacterium</name>
    <dbReference type="NCBI Taxonomy" id="2528274"/>
    <lineage>
        <taxon>Bacteria</taxon>
        <taxon>Pseudomonadati</taxon>
        <taxon>Nitrospinota/Tectimicrobiota group</taxon>
        <taxon>Candidatus Tectimicrobiota</taxon>
    </lineage>
</organism>
<evidence type="ECO:0000313" key="6">
    <source>
        <dbReference type="EMBL" id="MBI4596415.1"/>
    </source>
</evidence>
<dbReference type="InterPro" id="IPR017941">
    <property type="entry name" value="Rieske_2Fe-2S"/>
</dbReference>
<dbReference type="InterPro" id="IPR036922">
    <property type="entry name" value="Rieske_2Fe-2S_sf"/>
</dbReference>
<feature type="domain" description="Rieske" evidence="5">
    <location>
        <begin position="5"/>
        <end position="105"/>
    </location>
</feature>
<sequence>MRRKLKVGEIGELDHGQMKRIFIEDEDEDEEAVALINLDGHYFAISDTCTHEAASLSEGKILGDVVECPHHGARFDLKTGAALSLPAVRPVKTYPVVIEGLDIFIELEE</sequence>
<evidence type="ECO:0000256" key="1">
    <source>
        <dbReference type="ARBA" id="ARBA00022714"/>
    </source>
</evidence>
<dbReference type="PANTHER" id="PTHR21496:SF23">
    <property type="entry name" value="3-PHENYLPROPIONATE_CINNAMIC ACID DIOXYGENASE FERREDOXIN SUBUNIT"/>
    <property type="match status" value="1"/>
</dbReference>
<dbReference type="GO" id="GO:0046872">
    <property type="term" value="F:metal ion binding"/>
    <property type="evidence" value="ECO:0007669"/>
    <property type="project" value="UniProtKB-KW"/>
</dbReference>
<accession>A0A933LQR1</accession>
<dbReference type="PANTHER" id="PTHR21496">
    <property type="entry name" value="FERREDOXIN-RELATED"/>
    <property type="match status" value="1"/>
</dbReference>
<dbReference type="Proteomes" id="UP000772181">
    <property type="component" value="Unassembled WGS sequence"/>
</dbReference>
<dbReference type="Pfam" id="PF00355">
    <property type="entry name" value="Rieske"/>
    <property type="match status" value="1"/>
</dbReference>
<keyword evidence="2" id="KW-0479">Metal-binding</keyword>
<dbReference type="CDD" id="cd03528">
    <property type="entry name" value="Rieske_RO_ferredoxin"/>
    <property type="match status" value="1"/>
</dbReference>
<dbReference type="EMBL" id="JACQWF010000377">
    <property type="protein sequence ID" value="MBI4596415.1"/>
    <property type="molecule type" value="Genomic_DNA"/>
</dbReference>
<keyword evidence="4" id="KW-0411">Iron-sulfur</keyword>
<dbReference type="Gene3D" id="2.102.10.10">
    <property type="entry name" value="Rieske [2Fe-2S] iron-sulphur domain"/>
    <property type="match status" value="1"/>
</dbReference>
<evidence type="ECO:0000259" key="5">
    <source>
        <dbReference type="PROSITE" id="PS51296"/>
    </source>
</evidence>
<name>A0A933LQR1_UNCTE</name>
<dbReference type="AlphaFoldDB" id="A0A933LQR1"/>
<evidence type="ECO:0000256" key="2">
    <source>
        <dbReference type="ARBA" id="ARBA00022723"/>
    </source>
</evidence>
<gene>
    <name evidence="6" type="ORF">HY730_08580</name>
</gene>
<keyword evidence="1" id="KW-0001">2Fe-2S</keyword>
<protein>
    <submittedName>
        <fullName evidence="6">Non-heme iron oxygenase ferredoxin subunit</fullName>
    </submittedName>
</protein>
<evidence type="ECO:0000256" key="3">
    <source>
        <dbReference type="ARBA" id="ARBA00023004"/>
    </source>
</evidence>
<dbReference type="GO" id="GO:0051537">
    <property type="term" value="F:2 iron, 2 sulfur cluster binding"/>
    <property type="evidence" value="ECO:0007669"/>
    <property type="project" value="UniProtKB-KW"/>
</dbReference>
<evidence type="ECO:0000256" key="4">
    <source>
        <dbReference type="ARBA" id="ARBA00023014"/>
    </source>
</evidence>
<comment type="caution">
    <text evidence="6">The sequence shown here is derived from an EMBL/GenBank/DDBJ whole genome shotgun (WGS) entry which is preliminary data.</text>
</comment>
<keyword evidence="3" id="KW-0408">Iron</keyword>
<dbReference type="SUPFAM" id="SSF50022">
    <property type="entry name" value="ISP domain"/>
    <property type="match status" value="1"/>
</dbReference>
<evidence type="ECO:0000313" key="7">
    <source>
        <dbReference type="Proteomes" id="UP000772181"/>
    </source>
</evidence>